<dbReference type="EMBL" id="JBHSPX010000004">
    <property type="protein sequence ID" value="MFC6062985.1"/>
    <property type="molecule type" value="Genomic_DNA"/>
</dbReference>
<dbReference type="Pfam" id="PF00196">
    <property type="entry name" value="GerE"/>
    <property type="match status" value="1"/>
</dbReference>
<keyword evidence="4" id="KW-1185">Reference proteome</keyword>
<proteinExistence type="predicted"/>
<evidence type="ECO:0000313" key="4">
    <source>
        <dbReference type="Proteomes" id="UP001596139"/>
    </source>
</evidence>
<dbReference type="InterPro" id="IPR016032">
    <property type="entry name" value="Sig_transdc_resp-reg_C-effctor"/>
</dbReference>
<dbReference type="Gene3D" id="1.10.10.10">
    <property type="entry name" value="Winged helix-like DNA-binding domain superfamily/Winged helix DNA-binding domain"/>
    <property type="match status" value="1"/>
</dbReference>
<gene>
    <name evidence="3" type="ORF">ACFP4F_10525</name>
</gene>
<dbReference type="SMART" id="SM00421">
    <property type="entry name" value="HTH_LUXR"/>
    <property type="match status" value="1"/>
</dbReference>
<dbReference type="SUPFAM" id="SSF46894">
    <property type="entry name" value="C-terminal effector domain of the bipartite response regulators"/>
    <property type="match status" value="1"/>
</dbReference>
<keyword evidence="1" id="KW-0238">DNA-binding</keyword>
<dbReference type="PANTHER" id="PTHR43214:SF42">
    <property type="entry name" value="TRANSCRIPTIONAL REGULATORY PROTEIN DESR"/>
    <property type="match status" value="1"/>
</dbReference>
<dbReference type="PRINTS" id="PR00038">
    <property type="entry name" value="HTHLUXR"/>
</dbReference>
<evidence type="ECO:0000256" key="1">
    <source>
        <dbReference type="ARBA" id="ARBA00023125"/>
    </source>
</evidence>
<dbReference type="CDD" id="cd06170">
    <property type="entry name" value="LuxR_C_like"/>
    <property type="match status" value="1"/>
</dbReference>
<evidence type="ECO:0000313" key="3">
    <source>
        <dbReference type="EMBL" id="MFC6062985.1"/>
    </source>
</evidence>
<comment type="caution">
    <text evidence="3">The sequence shown here is derived from an EMBL/GenBank/DDBJ whole genome shotgun (WGS) entry which is preliminary data.</text>
</comment>
<name>A0ABW1MH00_9ACTN</name>
<organism evidence="3 4">
    <name type="scientific">Streptomyces ochraceiscleroticus</name>
    <dbReference type="NCBI Taxonomy" id="47761"/>
    <lineage>
        <taxon>Bacteria</taxon>
        <taxon>Bacillati</taxon>
        <taxon>Actinomycetota</taxon>
        <taxon>Actinomycetes</taxon>
        <taxon>Kitasatosporales</taxon>
        <taxon>Streptomycetaceae</taxon>
        <taxon>Streptomyces</taxon>
    </lineage>
</organism>
<dbReference type="InterPro" id="IPR000792">
    <property type="entry name" value="Tscrpt_reg_LuxR_C"/>
</dbReference>
<feature type="domain" description="HTH luxR-type" evidence="2">
    <location>
        <begin position="664"/>
        <end position="729"/>
    </location>
</feature>
<dbReference type="PANTHER" id="PTHR43214">
    <property type="entry name" value="TWO-COMPONENT RESPONSE REGULATOR"/>
    <property type="match status" value="1"/>
</dbReference>
<dbReference type="PROSITE" id="PS50043">
    <property type="entry name" value="HTH_LUXR_2"/>
    <property type="match status" value="1"/>
</dbReference>
<sequence length="735" mass="75266">MTGPKTVPGTKPPHRRVTLGPLGRLAVAGLPDDLPEDTRRFLLLAAAAQEQHPDGPGADAALVLRAAAAAGLGTAALEPAETAGLVRTAGERIHFDSALLRRTLYEAVPLARRRAAHALLASASAPDRDRLPGLLHRALAAEGPDPCLAGRLADAARTAGPHVSHEERAVALAVAARLTGHGTDRATRLTAAADHARLAGRPDRARALLAPVHALPAAAPVRGRAQLVHGLLSLRDGPVADAREELLLAAGLLGPHDAAASLTARLAATEAAWAMGDAAAYVEAIEEGGGGGVGLGVPGGGTVGARGGAEAGATDTLDDYRAGMAAVLSGRLGAGVGPLRRLLARTGRAEEPEVLLRAGVAALVVGDLAAACRVNARALAAARALGRTTLVPQALEHLAYGELRAGRHPRARVHAEEGLRTAHLTGQRNIAAHQHAILALVASVEGDADALTAHSAAAGAVAGPHGLVQVSTLVRWALARADLGAGRVDEAAARLGPLVRPGPRQGHFAVRMLAVPCYIEAVVQAGTPGAARTAVDEFAVWAALGADPAAPAQLARCRALLAGAGAGAVAGAGPGVGAEGRDAAAADAYFEAARAHHEDTTNDFERARTLLLHGKWLRRRRRPGPARGLLRDALVAFEGCGARAWTEQARAELRATGEAPSAGRPAPLAGLTPQQLRIARCVAEGATNREIALRLSVSPRTVDHHLRNIFAALGVRSRVELARLVDRADQPTAPL</sequence>
<evidence type="ECO:0000259" key="2">
    <source>
        <dbReference type="PROSITE" id="PS50043"/>
    </source>
</evidence>
<protein>
    <submittedName>
        <fullName evidence="3">LuxR C-terminal-related transcriptional regulator</fullName>
    </submittedName>
</protein>
<dbReference type="RefSeq" id="WP_342668411.1">
    <property type="nucleotide sequence ID" value="NZ_JBHSPX010000004.1"/>
</dbReference>
<accession>A0ABW1MH00</accession>
<dbReference type="InterPro" id="IPR036388">
    <property type="entry name" value="WH-like_DNA-bd_sf"/>
</dbReference>
<reference evidence="4" key="1">
    <citation type="journal article" date="2019" name="Int. J. Syst. Evol. Microbiol.">
        <title>The Global Catalogue of Microorganisms (GCM) 10K type strain sequencing project: providing services to taxonomists for standard genome sequencing and annotation.</title>
        <authorList>
            <consortium name="The Broad Institute Genomics Platform"/>
            <consortium name="The Broad Institute Genome Sequencing Center for Infectious Disease"/>
            <person name="Wu L."/>
            <person name="Ma J."/>
        </authorList>
    </citation>
    <scope>NUCLEOTIDE SEQUENCE [LARGE SCALE GENOMIC DNA]</scope>
    <source>
        <strain evidence="4">CGMCC 1.15180</strain>
    </source>
</reference>
<dbReference type="Proteomes" id="UP001596139">
    <property type="component" value="Unassembled WGS sequence"/>
</dbReference>
<dbReference type="InterPro" id="IPR039420">
    <property type="entry name" value="WalR-like"/>
</dbReference>